<gene>
    <name evidence="2" type="ORF">CVT26_010605</name>
</gene>
<proteinExistence type="predicted"/>
<protein>
    <recommendedName>
        <fullName evidence="4">Reverse transcriptase zinc-binding domain-containing protein</fullName>
    </recommendedName>
</protein>
<reference evidence="2 3" key="1">
    <citation type="journal article" date="2018" name="Evol. Lett.">
        <title>Horizontal gene cluster transfer increased hallucinogenic mushroom diversity.</title>
        <authorList>
            <person name="Reynolds H.T."/>
            <person name="Vijayakumar V."/>
            <person name="Gluck-Thaler E."/>
            <person name="Korotkin H.B."/>
            <person name="Matheny P.B."/>
            <person name="Slot J.C."/>
        </authorList>
    </citation>
    <scope>NUCLEOTIDE SEQUENCE [LARGE SCALE GENOMIC DNA]</scope>
    <source>
        <strain evidence="2 3">SRW20</strain>
    </source>
</reference>
<dbReference type="Proteomes" id="UP000284706">
    <property type="component" value="Unassembled WGS sequence"/>
</dbReference>
<dbReference type="EMBL" id="NHYE01003833">
    <property type="protein sequence ID" value="PPQ87541.1"/>
    <property type="molecule type" value="Genomic_DNA"/>
</dbReference>
<name>A0A409X9Z0_9AGAR</name>
<dbReference type="OrthoDB" id="2752996at2759"/>
<evidence type="ECO:0008006" key="4">
    <source>
        <dbReference type="Google" id="ProtNLM"/>
    </source>
</evidence>
<feature type="region of interest" description="Disordered" evidence="1">
    <location>
        <begin position="98"/>
        <end position="117"/>
    </location>
</feature>
<dbReference type="InParanoid" id="A0A409X9Z0"/>
<keyword evidence="3" id="KW-1185">Reference proteome</keyword>
<evidence type="ECO:0000313" key="2">
    <source>
        <dbReference type="EMBL" id="PPQ87541.1"/>
    </source>
</evidence>
<feature type="non-terminal residue" evidence="2">
    <location>
        <position position="445"/>
    </location>
</feature>
<comment type="caution">
    <text evidence="2">The sequence shown here is derived from an EMBL/GenBank/DDBJ whole genome shotgun (WGS) entry which is preliminary data.</text>
</comment>
<evidence type="ECO:0000313" key="3">
    <source>
        <dbReference type="Proteomes" id="UP000284706"/>
    </source>
</evidence>
<accession>A0A409X9Z0</accession>
<evidence type="ECO:0000256" key="1">
    <source>
        <dbReference type="SAM" id="MobiDB-lite"/>
    </source>
</evidence>
<dbReference type="AlphaFoldDB" id="A0A409X9Z0"/>
<organism evidence="2 3">
    <name type="scientific">Gymnopilus dilepis</name>
    <dbReference type="NCBI Taxonomy" id="231916"/>
    <lineage>
        <taxon>Eukaryota</taxon>
        <taxon>Fungi</taxon>
        <taxon>Dikarya</taxon>
        <taxon>Basidiomycota</taxon>
        <taxon>Agaricomycotina</taxon>
        <taxon>Agaricomycetes</taxon>
        <taxon>Agaricomycetidae</taxon>
        <taxon>Agaricales</taxon>
        <taxon>Agaricineae</taxon>
        <taxon>Hymenogastraceae</taxon>
        <taxon>Gymnopilus</taxon>
    </lineage>
</organism>
<sequence length="445" mass="50706">MRQQGCNHLQGCIKIGKQVLDSLQPRWDPRRQMSRTQPESMPFEEGETELLTHMNTGQNLWSEFRVFTEPRAHQVESAVRPPPEPEQETITVHIAAKMKTSKESEPQPVGGLWYGDEDGRNTRFTSTRASTDTTICVAEAALLAIQQNDPNAKLRIITSSRRLKKTLTTDLPKREDEGWLQIKAGRVFQKLIAAIRSRPGVTTMTRISKLDRSIKKTNDLALSTEEAEKTVDPPHLQGYDTFLVTGAKISTSTQANLYRAILNQRNKALSRRQSLANLEITKFGVAEIANHQPTSVEVWNGIRRKEFGNRISTFLWKTIHGAYKCGEYWAHIPGYEERSMCHTCNTLDTVEHALLECRASGQEHIWRLAEQLWLRRGLPWIRPTLGTLLGCGLARFHPENEKKQLTGANRLYALVVATSFRLAWNLSRKHKIEDEEDENKILPRA</sequence>